<dbReference type="PROSITE" id="PS50089">
    <property type="entry name" value="ZF_RING_2"/>
    <property type="match status" value="1"/>
</dbReference>
<feature type="domain" description="RING-type" evidence="10">
    <location>
        <begin position="570"/>
        <end position="623"/>
    </location>
</feature>
<dbReference type="Proteomes" id="UP001152320">
    <property type="component" value="Chromosome 2"/>
</dbReference>
<accession>A0A9Q1CJR4</accession>
<evidence type="ECO:0000256" key="6">
    <source>
        <dbReference type="ARBA" id="ARBA00022771"/>
    </source>
</evidence>
<dbReference type="SUPFAM" id="SSF57850">
    <property type="entry name" value="RING/U-box"/>
    <property type="match status" value="3"/>
</dbReference>
<comment type="catalytic activity">
    <reaction evidence="1">
        <text>[E2 ubiquitin-conjugating enzyme]-S-ubiquitinyl-L-cysteine + [acceptor protein]-L-lysine = [E2 ubiquitin-conjugating enzyme]-L-cysteine + [acceptor protein]-N(6)-ubiquitinyl-L-lysine.</text>
        <dbReference type="EC" id="2.3.2.31"/>
    </reaction>
</comment>
<dbReference type="GO" id="GO:0008270">
    <property type="term" value="F:zinc ion binding"/>
    <property type="evidence" value="ECO:0007669"/>
    <property type="project" value="UniProtKB-KW"/>
</dbReference>
<dbReference type="InterPro" id="IPR001841">
    <property type="entry name" value="Znf_RING"/>
</dbReference>
<dbReference type="InterPro" id="IPR013083">
    <property type="entry name" value="Znf_RING/FYVE/PHD"/>
</dbReference>
<evidence type="ECO:0000256" key="9">
    <source>
        <dbReference type="PROSITE-ProRule" id="PRU00175"/>
    </source>
</evidence>
<keyword evidence="13" id="KW-1185">Reference proteome</keyword>
<dbReference type="EC" id="2.3.2.31" evidence="2"/>
<dbReference type="PROSITE" id="PS00518">
    <property type="entry name" value="ZF_RING_1"/>
    <property type="match status" value="1"/>
</dbReference>
<dbReference type="CDD" id="cd20336">
    <property type="entry name" value="Rcat_RBR"/>
    <property type="match status" value="1"/>
</dbReference>
<dbReference type="AlphaFoldDB" id="A0A9Q1CJR4"/>
<evidence type="ECO:0000256" key="5">
    <source>
        <dbReference type="ARBA" id="ARBA00022737"/>
    </source>
</evidence>
<evidence type="ECO:0000256" key="2">
    <source>
        <dbReference type="ARBA" id="ARBA00012251"/>
    </source>
</evidence>
<dbReference type="InterPro" id="IPR002867">
    <property type="entry name" value="IBR_dom"/>
</dbReference>
<dbReference type="PANTHER" id="PTHR11685">
    <property type="entry name" value="RBR FAMILY RING FINGER AND IBR DOMAIN-CONTAINING"/>
    <property type="match status" value="1"/>
</dbReference>
<dbReference type="InterPro" id="IPR031127">
    <property type="entry name" value="E3_UB_ligase_RBR"/>
</dbReference>
<evidence type="ECO:0000259" key="11">
    <source>
        <dbReference type="PROSITE" id="PS51873"/>
    </source>
</evidence>
<dbReference type="SMART" id="SM00647">
    <property type="entry name" value="IBR"/>
    <property type="match status" value="2"/>
</dbReference>
<keyword evidence="4" id="KW-0479">Metal-binding</keyword>
<evidence type="ECO:0000256" key="1">
    <source>
        <dbReference type="ARBA" id="ARBA00001798"/>
    </source>
</evidence>
<evidence type="ECO:0000256" key="7">
    <source>
        <dbReference type="ARBA" id="ARBA00022786"/>
    </source>
</evidence>
<dbReference type="GO" id="GO:0061630">
    <property type="term" value="F:ubiquitin protein ligase activity"/>
    <property type="evidence" value="ECO:0007669"/>
    <property type="project" value="UniProtKB-EC"/>
</dbReference>
<keyword evidence="3" id="KW-0808">Transferase</keyword>
<dbReference type="OrthoDB" id="10054928at2759"/>
<dbReference type="PROSITE" id="PS51873">
    <property type="entry name" value="TRIAD"/>
    <property type="match status" value="1"/>
</dbReference>
<proteinExistence type="predicted"/>
<reference evidence="12" key="1">
    <citation type="submission" date="2021-10" db="EMBL/GenBank/DDBJ databases">
        <title>Tropical sea cucumber genome reveals ecological adaptation and Cuvierian tubules defense mechanism.</title>
        <authorList>
            <person name="Chen T."/>
        </authorList>
    </citation>
    <scope>NUCLEOTIDE SEQUENCE</scope>
    <source>
        <strain evidence="12">Nanhai2018</strain>
        <tissue evidence="12">Muscle</tissue>
    </source>
</reference>
<sequence>MVQRKGGKFGLCTSRTLKKTPYFMQPRKFFNGQFVMSKYVERGVGRHETFNQQFQDFLNDGSIPVGNATPSYREQFPEFSVNKRKRWLLPKLLKETIEENEDIDELPFRVCLVERAIQSRVAGDDMSINRCQRNRADCLSVIRSKSVKRKFKPKKKYSFESDLHGDRVRSWGRIEHVKDEDSQEPPPSELTYEICYPPPKTSYPAYSPFISARMQRCKRQEKLHSAKGKLREVRLQGIGSTVHFPEELQQFKGRCSVEILEDEESNVDCGRTGVDLGDVNVPPDRDQSVNLSEYFSFIPKKKISQKEQKRQHLNKAFRRAEENLFKKKERSKRKPKGSAIFDPTIPLNESEKLTEAHSPSADSGFSDGSDVVFNFDLKQDSTWQTVKLEESSLSELYLSRTFGESLMGYAESDPFCVAINLCRTNLEEEFPSQVSRLDEVVLVIQKFESRENSIWCRFRVCDLRGVSNGRTVNSSMVNIDSDRTYSTLDLVQVIKQSLSSFLKLGEDIKARSVKPKHLVRLETVTSLLDWKYESKPERDVVELIRYEEEVSCARSFGSYHPCSTQPPECCEICYDDISDIEGSTPLATALRDCGHWFCGNCWQQHVTSRTQQGDVNIKCPAHDCNSPVDTTTLLALLPDSFFPLLSRLQLNQLLSSQKVWEWCQNPKCSRMVQVGGVRSQRNGDDQMNVIRCACGHSWCYGCKEDAHWPATCQQAAEYKNYVESKGIDDGEDRITAVEVKRCPDCSYPIDKNGGCMHMSCHFCHHQFCWECLSPWEGHLFDWEKSCDAQPLESIMLSGRKTMSVEMYLKEASRWRKERLSFARISSAALHCGMSMYYQYLKTMSSHHPEPTYRSFCLFHSEYSTTWIASDAHVAEFHKILRLCERACSLCSEIAFILEHLNVLIATSKTKYLRRRCSGWKDAMDKLSFISNRLQRMLTGETDLKYPQLGEHLQRLVNAGELRLKEVVKAVPRVHTSLAAKEQMSRRDKSER</sequence>
<feature type="domain" description="RING-type" evidence="11">
    <location>
        <begin position="566"/>
        <end position="790"/>
    </location>
</feature>
<keyword evidence="7" id="KW-0833">Ubl conjugation pathway</keyword>
<evidence type="ECO:0000313" key="13">
    <source>
        <dbReference type="Proteomes" id="UP001152320"/>
    </source>
</evidence>
<dbReference type="InterPro" id="IPR017907">
    <property type="entry name" value="Znf_RING_CS"/>
</dbReference>
<dbReference type="Gene3D" id="3.30.40.10">
    <property type="entry name" value="Zinc/RING finger domain, C3HC4 (zinc finger)"/>
    <property type="match status" value="1"/>
</dbReference>
<keyword evidence="8" id="KW-0862">Zinc</keyword>
<evidence type="ECO:0000259" key="10">
    <source>
        <dbReference type="PROSITE" id="PS50089"/>
    </source>
</evidence>
<keyword evidence="5" id="KW-0677">Repeat</keyword>
<dbReference type="EMBL" id="JAIZAY010000002">
    <property type="protein sequence ID" value="KAJ8046627.1"/>
    <property type="molecule type" value="Genomic_DNA"/>
</dbReference>
<comment type="caution">
    <text evidence="12">The sequence shown here is derived from an EMBL/GenBank/DDBJ whole genome shotgun (WGS) entry which is preliminary data.</text>
</comment>
<dbReference type="SMART" id="SM00184">
    <property type="entry name" value="RING"/>
    <property type="match status" value="2"/>
</dbReference>
<dbReference type="InterPro" id="IPR044066">
    <property type="entry name" value="TRIAD_supradom"/>
</dbReference>
<keyword evidence="6 9" id="KW-0863">Zinc-finger</keyword>
<evidence type="ECO:0000313" key="12">
    <source>
        <dbReference type="EMBL" id="KAJ8046627.1"/>
    </source>
</evidence>
<dbReference type="Gene3D" id="1.20.120.1750">
    <property type="match status" value="1"/>
</dbReference>
<evidence type="ECO:0000256" key="4">
    <source>
        <dbReference type="ARBA" id="ARBA00022723"/>
    </source>
</evidence>
<name>A0A9Q1CJR4_HOLLE</name>
<dbReference type="Pfam" id="PF01485">
    <property type="entry name" value="IBR"/>
    <property type="match status" value="1"/>
</dbReference>
<organism evidence="12 13">
    <name type="scientific">Holothuria leucospilota</name>
    <name type="common">Black long sea cucumber</name>
    <name type="synonym">Mertensiothuria leucospilota</name>
    <dbReference type="NCBI Taxonomy" id="206669"/>
    <lineage>
        <taxon>Eukaryota</taxon>
        <taxon>Metazoa</taxon>
        <taxon>Echinodermata</taxon>
        <taxon>Eleutherozoa</taxon>
        <taxon>Echinozoa</taxon>
        <taxon>Holothuroidea</taxon>
        <taxon>Aspidochirotacea</taxon>
        <taxon>Aspidochirotida</taxon>
        <taxon>Holothuriidae</taxon>
        <taxon>Holothuria</taxon>
    </lineage>
</organism>
<evidence type="ECO:0000256" key="8">
    <source>
        <dbReference type="ARBA" id="ARBA00022833"/>
    </source>
</evidence>
<gene>
    <name evidence="12" type="ORF">HOLleu_05370</name>
</gene>
<protein>
    <recommendedName>
        <fullName evidence="2">RBR-type E3 ubiquitin transferase</fullName>
        <ecNumber evidence="2">2.3.2.31</ecNumber>
    </recommendedName>
</protein>
<dbReference type="Pfam" id="PF22191">
    <property type="entry name" value="IBR_1"/>
    <property type="match status" value="1"/>
</dbReference>
<evidence type="ECO:0000256" key="3">
    <source>
        <dbReference type="ARBA" id="ARBA00022679"/>
    </source>
</evidence>
<dbReference type="GO" id="GO:0016567">
    <property type="term" value="P:protein ubiquitination"/>
    <property type="evidence" value="ECO:0007669"/>
    <property type="project" value="InterPro"/>
</dbReference>